<protein>
    <submittedName>
        <fullName evidence="1">Uncharacterized protein</fullName>
    </submittedName>
</protein>
<dbReference type="AlphaFoldDB" id="A0A067KN40"/>
<evidence type="ECO:0000313" key="2">
    <source>
        <dbReference type="Proteomes" id="UP000027138"/>
    </source>
</evidence>
<keyword evidence="2" id="KW-1185">Reference proteome</keyword>
<proteinExistence type="predicted"/>
<gene>
    <name evidence="1" type="ORF">JCGZ_08692</name>
</gene>
<accession>A0A067KN40</accession>
<dbReference type="Proteomes" id="UP000027138">
    <property type="component" value="Unassembled WGS sequence"/>
</dbReference>
<reference evidence="1 2" key="1">
    <citation type="journal article" date="2014" name="PLoS ONE">
        <title>Global Analysis of Gene Expression Profiles in Physic Nut (Jatropha curcas L.) Seedlings Exposed to Salt Stress.</title>
        <authorList>
            <person name="Zhang L."/>
            <person name="Zhang C."/>
            <person name="Wu P."/>
            <person name="Chen Y."/>
            <person name="Li M."/>
            <person name="Jiang H."/>
            <person name="Wu G."/>
        </authorList>
    </citation>
    <scope>NUCLEOTIDE SEQUENCE [LARGE SCALE GENOMIC DNA]</scope>
    <source>
        <strain evidence="2">cv. GZQX0401</strain>
        <tissue evidence="1">Young leaves</tissue>
    </source>
</reference>
<name>A0A067KN40_JATCU</name>
<organism evidence="1 2">
    <name type="scientific">Jatropha curcas</name>
    <name type="common">Barbados nut</name>
    <dbReference type="NCBI Taxonomy" id="180498"/>
    <lineage>
        <taxon>Eukaryota</taxon>
        <taxon>Viridiplantae</taxon>
        <taxon>Streptophyta</taxon>
        <taxon>Embryophyta</taxon>
        <taxon>Tracheophyta</taxon>
        <taxon>Spermatophyta</taxon>
        <taxon>Magnoliopsida</taxon>
        <taxon>eudicotyledons</taxon>
        <taxon>Gunneridae</taxon>
        <taxon>Pentapetalae</taxon>
        <taxon>rosids</taxon>
        <taxon>fabids</taxon>
        <taxon>Malpighiales</taxon>
        <taxon>Euphorbiaceae</taxon>
        <taxon>Crotonoideae</taxon>
        <taxon>Jatropheae</taxon>
        <taxon>Jatropha</taxon>
    </lineage>
</organism>
<dbReference type="EMBL" id="KK914437">
    <property type="protein sequence ID" value="KDP36423.1"/>
    <property type="molecule type" value="Genomic_DNA"/>
</dbReference>
<evidence type="ECO:0000313" key="1">
    <source>
        <dbReference type="EMBL" id="KDP36423.1"/>
    </source>
</evidence>
<sequence>MERERIVDNRRRKVSFEGVVLCDSLMEDVMPGFRDEEDAVSEEEFIGDEDKDIKISSIN</sequence>